<feature type="domain" description="PIN like" evidence="1">
    <location>
        <begin position="18"/>
        <end position="248"/>
    </location>
</feature>
<gene>
    <name evidence="2" type="ORF">CDL23_14975</name>
</gene>
<dbReference type="EMBL" id="NIHT01000035">
    <property type="protein sequence ID" value="PLT71404.1"/>
    <property type="molecule type" value="Genomic_DNA"/>
</dbReference>
<dbReference type="SUPFAM" id="SSF88723">
    <property type="entry name" value="PIN domain-like"/>
    <property type="match status" value="1"/>
</dbReference>
<name>A0A2N5P8E6_MEDGN</name>
<protein>
    <recommendedName>
        <fullName evidence="1">PIN like domain-containing protein</fullName>
    </recommendedName>
</protein>
<comment type="caution">
    <text evidence="2">The sequence shown here is derived from an EMBL/GenBank/DDBJ whole genome shotgun (WGS) entry which is preliminary data.</text>
</comment>
<dbReference type="Pfam" id="PF18476">
    <property type="entry name" value="PIN_8"/>
    <property type="match status" value="1"/>
</dbReference>
<evidence type="ECO:0000313" key="2">
    <source>
        <dbReference type="EMBL" id="PLT71404.1"/>
    </source>
</evidence>
<dbReference type="InterPro" id="IPR029060">
    <property type="entry name" value="PIN-like_dom_sf"/>
</dbReference>
<sequence length="485" mass="56119">MKSNPLVKINELIEQDYLIVVDTNVLLGLYRLSPDYADFALKCLEKIKSFIRIPYVVALEFSRHNRKLYKDRQLSIKNSISDNLTMIENHKKKVLNAIAVLEKRNFPEIDELLNSVGACYDKATSLLDDYFDEHSVLTLINDTWNSDLPEDFLDELQNNQQIMAPLELSEIYGICDDGEKRYKKENPPGYKDAKKKDGIRKYSDLIWWKEVIQYARKSRKNIVLVTDDVKEDWWTIDEKGQYLFRGELITEFEKETKIRANQNQGTQLESLKLIPFISSDFYTAVANSYNIEKADAIGLAMNLTDKSYISHIQEKVFDDILDDLIFSGTQYVNDTVTYVGTEGIESWDLEDCEFLGYEIESRDGNTIYYRLNYSVCLSGYSHDYWGRDEDTKAVILSEPFYHEVKGEISVLVCREADLLIDYEEDDDYASAEIEEGDLSEVVYKDYQYEPEPDPEAYTTCSECGKPLSVYNDFNGKCPECAALED</sequence>
<dbReference type="Proteomes" id="UP000235093">
    <property type="component" value="Unassembled WGS sequence"/>
</dbReference>
<dbReference type="AlphaFoldDB" id="A0A2N5P8E6"/>
<proteinExistence type="predicted"/>
<reference evidence="2 3" key="1">
    <citation type="journal article" date="2017" name="Genome Med.">
        <title>A novel Ruminococcus gnavus clade enriched in inflammatory bowel disease patients.</title>
        <authorList>
            <person name="Hall A.B."/>
            <person name="Yassour M."/>
            <person name="Sauk J."/>
            <person name="Garner A."/>
            <person name="Jiang X."/>
            <person name="Arthur T."/>
            <person name="Lagoudas G.K."/>
            <person name="Vatanen T."/>
            <person name="Fornelos N."/>
            <person name="Wilson R."/>
            <person name="Bertha M."/>
            <person name="Cohen M."/>
            <person name="Garber J."/>
            <person name="Khalili H."/>
            <person name="Gevers D."/>
            <person name="Ananthakrishnan A.N."/>
            <person name="Kugathasan S."/>
            <person name="Lander E.S."/>
            <person name="Blainey P."/>
            <person name="Vlamakis H."/>
            <person name="Xavier R.J."/>
            <person name="Huttenhower C."/>
        </authorList>
    </citation>
    <scope>NUCLEOTIDE SEQUENCE [LARGE SCALE GENOMIC DNA]</scope>
    <source>
        <strain evidence="2 3">RJX1125</strain>
    </source>
</reference>
<organism evidence="2 3">
    <name type="scientific">Mediterraneibacter gnavus</name>
    <name type="common">Ruminococcus gnavus</name>
    <dbReference type="NCBI Taxonomy" id="33038"/>
    <lineage>
        <taxon>Bacteria</taxon>
        <taxon>Bacillati</taxon>
        <taxon>Bacillota</taxon>
        <taxon>Clostridia</taxon>
        <taxon>Lachnospirales</taxon>
        <taxon>Lachnospiraceae</taxon>
        <taxon>Mediterraneibacter</taxon>
    </lineage>
</organism>
<evidence type="ECO:0000259" key="1">
    <source>
        <dbReference type="Pfam" id="PF18476"/>
    </source>
</evidence>
<dbReference type="RefSeq" id="WP_101884318.1">
    <property type="nucleotide sequence ID" value="NZ_CP176629.1"/>
</dbReference>
<evidence type="ECO:0000313" key="3">
    <source>
        <dbReference type="Proteomes" id="UP000235093"/>
    </source>
</evidence>
<dbReference type="InterPro" id="IPR041578">
    <property type="entry name" value="PIN_8"/>
</dbReference>
<accession>A0A2N5P8E6</accession>